<accession>A0AAN9HNP0</accession>
<dbReference type="Gene3D" id="3.60.10.10">
    <property type="entry name" value="Endonuclease/exonuclease/phosphatase"/>
    <property type="match status" value="1"/>
</dbReference>
<dbReference type="EMBL" id="JAYWIO010000008">
    <property type="protein sequence ID" value="KAK7243376.1"/>
    <property type="molecule type" value="Genomic_DNA"/>
</dbReference>
<gene>
    <name evidence="3" type="ORF">RIF29_38170</name>
</gene>
<dbReference type="Pfam" id="PF13966">
    <property type="entry name" value="zf-RVT"/>
    <property type="match status" value="1"/>
</dbReference>
<evidence type="ECO:0000313" key="4">
    <source>
        <dbReference type="Proteomes" id="UP001372338"/>
    </source>
</evidence>
<proteinExistence type="predicted"/>
<dbReference type="AlphaFoldDB" id="A0AAN9HNP0"/>
<dbReference type="PANTHER" id="PTHR35218">
    <property type="entry name" value="RNASE H DOMAIN-CONTAINING PROTEIN"/>
    <property type="match status" value="1"/>
</dbReference>
<sequence>MYDHKSPQAQSSLSKEHVVPPAVEVVKQGPPSPKQLLKPPMHMHIQGNNNKKESMQSNVQSPKPTFKSAMNIEWVSGSRFRFLDDDVDVEKRDSQRDLSVPHTVVHTSEGEHMTPVVAWNIRGAVNKNGRRYAKEMVLKHQPEIVIIMETHCQFASASSLWNSLGFSSIGIVEARGHSGGIWVLSRIVAETLPSVPIPLSPLCHDQVVWNGKSDGIYTVSSAYNWLGTSLRDWCRQHDSVGWVWKLKVPSKVQFFALLVTLSALHTNALRLRCGLSLSSACGRCS</sequence>
<feature type="domain" description="Reverse transcriptase zinc-binding" evidence="2">
    <location>
        <begin position="217"/>
        <end position="285"/>
    </location>
</feature>
<dbReference type="PANTHER" id="PTHR35218:SF9">
    <property type="entry name" value="ENDONUCLEASE_EXONUCLEASE_PHOSPHATASE DOMAIN-CONTAINING PROTEIN"/>
    <property type="match status" value="1"/>
</dbReference>
<dbReference type="InterPro" id="IPR026960">
    <property type="entry name" value="RVT-Znf"/>
</dbReference>
<reference evidence="3 4" key="1">
    <citation type="submission" date="2024-01" db="EMBL/GenBank/DDBJ databases">
        <title>The genomes of 5 underutilized Papilionoideae crops provide insights into root nodulation and disease resistanc.</title>
        <authorList>
            <person name="Yuan L."/>
        </authorList>
    </citation>
    <scope>NUCLEOTIDE SEQUENCE [LARGE SCALE GENOMIC DNA]</scope>
    <source>
        <strain evidence="3">ZHUSHIDOU_FW_LH</strain>
        <tissue evidence="3">Leaf</tissue>
    </source>
</reference>
<comment type="caution">
    <text evidence="3">The sequence shown here is derived from an EMBL/GenBank/DDBJ whole genome shotgun (WGS) entry which is preliminary data.</text>
</comment>
<protein>
    <recommendedName>
        <fullName evidence="2">Reverse transcriptase zinc-binding domain-containing protein</fullName>
    </recommendedName>
</protein>
<evidence type="ECO:0000259" key="2">
    <source>
        <dbReference type="Pfam" id="PF13966"/>
    </source>
</evidence>
<organism evidence="3 4">
    <name type="scientific">Crotalaria pallida</name>
    <name type="common">Smooth rattlebox</name>
    <name type="synonym">Crotalaria striata</name>
    <dbReference type="NCBI Taxonomy" id="3830"/>
    <lineage>
        <taxon>Eukaryota</taxon>
        <taxon>Viridiplantae</taxon>
        <taxon>Streptophyta</taxon>
        <taxon>Embryophyta</taxon>
        <taxon>Tracheophyta</taxon>
        <taxon>Spermatophyta</taxon>
        <taxon>Magnoliopsida</taxon>
        <taxon>eudicotyledons</taxon>
        <taxon>Gunneridae</taxon>
        <taxon>Pentapetalae</taxon>
        <taxon>rosids</taxon>
        <taxon>fabids</taxon>
        <taxon>Fabales</taxon>
        <taxon>Fabaceae</taxon>
        <taxon>Papilionoideae</taxon>
        <taxon>50 kb inversion clade</taxon>
        <taxon>genistoids sensu lato</taxon>
        <taxon>core genistoids</taxon>
        <taxon>Crotalarieae</taxon>
        <taxon>Crotalaria</taxon>
    </lineage>
</organism>
<feature type="region of interest" description="Disordered" evidence="1">
    <location>
        <begin position="1"/>
        <end position="63"/>
    </location>
</feature>
<evidence type="ECO:0000313" key="3">
    <source>
        <dbReference type="EMBL" id="KAK7243376.1"/>
    </source>
</evidence>
<name>A0AAN9HNP0_CROPI</name>
<evidence type="ECO:0000256" key="1">
    <source>
        <dbReference type="SAM" id="MobiDB-lite"/>
    </source>
</evidence>
<dbReference type="InterPro" id="IPR036691">
    <property type="entry name" value="Endo/exonu/phosph_ase_sf"/>
</dbReference>
<dbReference type="SUPFAM" id="SSF56219">
    <property type="entry name" value="DNase I-like"/>
    <property type="match status" value="1"/>
</dbReference>
<dbReference type="Proteomes" id="UP001372338">
    <property type="component" value="Unassembled WGS sequence"/>
</dbReference>
<keyword evidence="4" id="KW-1185">Reference proteome</keyword>